<gene>
    <name evidence="1" type="ORF">O0Q50_20080</name>
</gene>
<organism evidence="1 2">
    <name type="scientific">Priestia aryabhattai</name>
    <name type="common">Bacillus aryabhattai</name>
    <dbReference type="NCBI Taxonomy" id="412384"/>
    <lineage>
        <taxon>Bacteria</taxon>
        <taxon>Bacillati</taxon>
        <taxon>Bacillota</taxon>
        <taxon>Bacilli</taxon>
        <taxon>Bacillales</taxon>
        <taxon>Bacillaceae</taxon>
        <taxon>Priestia</taxon>
    </lineage>
</organism>
<reference evidence="1" key="1">
    <citation type="journal article" date="2022" name="J Environ Chem Eng">
        <title>Biodegradation of petroleum oil using a constructed nonpathogenic and heavy metal-tolerant bacterial consortium isolated from marine sponges.</title>
        <authorList>
            <person name="Dechsakulwatana C."/>
            <person name="Rungsihiranrut A."/>
            <person name="Muangchinda C."/>
            <person name="Ningthoujam R."/>
            <person name="Klankeo P."/>
            <person name="Pinyakong O."/>
        </authorList>
    </citation>
    <scope>NUCLEOTIDE SEQUENCE</scope>
    <source>
        <strain evidence="1">TL01-2</strain>
    </source>
</reference>
<comment type="caution">
    <text evidence="1">The sequence shown here is derived from an EMBL/GenBank/DDBJ whole genome shotgun (WGS) entry which is preliminary data.</text>
</comment>
<name>A0AAX6NCF8_PRIAR</name>
<accession>A0AAX6NCF8</accession>
<protein>
    <submittedName>
        <fullName evidence="1">Uncharacterized protein</fullName>
    </submittedName>
</protein>
<proteinExistence type="predicted"/>
<sequence length="235" mass="27869">MNFGKAFASLRGGKGDSILEIDWNEIKIRILMRFVTEFPFLKITGLLNFDFNKYICSRHLAIEVDDKNTAKKIEDALKKAFKNIGMKVDISMFFRTKKLIIEEMRELLFTPTLTFNLEEGLDFSIQNSDLCNLNRVQIIKCIERMQMHVFEGYKKNNVPIDVLFGDEKYIRNKLYELRGSDVVQGKIDELECCINYNRIKQMSEKMKKYYEKCIQEETRKYLLEHNIRVTREVEL</sequence>
<dbReference type="EMBL" id="JAPTGD010000002">
    <property type="protein sequence ID" value="MDU9693477.1"/>
    <property type="molecule type" value="Genomic_DNA"/>
</dbReference>
<evidence type="ECO:0000313" key="1">
    <source>
        <dbReference type="EMBL" id="MDU9693477.1"/>
    </source>
</evidence>
<dbReference type="AlphaFoldDB" id="A0AAX6NCF8"/>
<dbReference type="Proteomes" id="UP001269400">
    <property type="component" value="Unassembled WGS sequence"/>
</dbReference>
<reference evidence="1" key="2">
    <citation type="submission" date="2022-12" db="EMBL/GenBank/DDBJ databases">
        <authorList>
            <person name="Dechsakulwatana C."/>
            <person name="Rungsihiranrut A."/>
            <person name="Muangchinda C."/>
            <person name="Ningthoujam R."/>
            <person name="Klankeo P."/>
            <person name="Pinyakong O."/>
        </authorList>
    </citation>
    <scope>NUCLEOTIDE SEQUENCE</scope>
    <source>
        <strain evidence="1">TL01-2</strain>
    </source>
</reference>
<dbReference type="RefSeq" id="WP_316910704.1">
    <property type="nucleotide sequence ID" value="NZ_JAPTGD010000002.1"/>
</dbReference>
<evidence type="ECO:0000313" key="2">
    <source>
        <dbReference type="Proteomes" id="UP001269400"/>
    </source>
</evidence>